<dbReference type="AlphaFoldDB" id="A0A369V2Y7"/>
<name>A0A369V2Y7_9ACTN</name>
<protein>
    <recommendedName>
        <fullName evidence="3">ATP-binding protein</fullName>
    </recommendedName>
</protein>
<reference evidence="1 2" key="1">
    <citation type="submission" date="2018-07" db="EMBL/GenBank/DDBJ databases">
        <title>Genome guided investigation of antibiotics producing actinomycetales strain isolated from a Macau mangrove ecosystem.</title>
        <authorList>
            <person name="Hu D."/>
        </authorList>
    </citation>
    <scope>NUCLEOTIDE SEQUENCE [LARGE SCALE GENOMIC DNA]</scope>
    <source>
        <strain evidence="1 2">2297</strain>
    </source>
</reference>
<evidence type="ECO:0000313" key="1">
    <source>
        <dbReference type="EMBL" id="RDD87364.1"/>
    </source>
</evidence>
<evidence type="ECO:0008006" key="3">
    <source>
        <dbReference type="Google" id="ProtNLM"/>
    </source>
</evidence>
<proteinExistence type="predicted"/>
<organism evidence="1 2">
    <name type="scientific">Streptomyces parvulus</name>
    <dbReference type="NCBI Taxonomy" id="146923"/>
    <lineage>
        <taxon>Bacteria</taxon>
        <taxon>Bacillati</taxon>
        <taxon>Actinomycetota</taxon>
        <taxon>Actinomycetes</taxon>
        <taxon>Kitasatosporales</taxon>
        <taxon>Streptomycetaceae</taxon>
        <taxon>Streptomyces</taxon>
    </lineage>
</organism>
<evidence type="ECO:0000313" key="2">
    <source>
        <dbReference type="Proteomes" id="UP000253742"/>
    </source>
</evidence>
<dbReference type="Proteomes" id="UP000253742">
    <property type="component" value="Unassembled WGS sequence"/>
</dbReference>
<gene>
    <name evidence="1" type="ORF">DVZ84_19225</name>
</gene>
<accession>A0A369V2Y7</accession>
<dbReference type="EMBL" id="QQBH01000012">
    <property type="protein sequence ID" value="RDD87364.1"/>
    <property type="molecule type" value="Genomic_DNA"/>
</dbReference>
<sequence>MLPATKPTPDSLALLAAPASATMARAATRAVLHLHGLGDVTEAAVQTVSELVACASRFSAADDIYVSLRHRNGTIRV</sequence>
<comment type="caution">
    <text evidence="1">The sequence shown here is derived from an EMBL/GenBank/DDBJ whole genome shotgun (WGS) entry which is preliminary data.</text>
</comment>